<keyword evidence="1" id="KW-0732">Signal</keyword>
<gene>
    <name evidence="2" type="ORF">DYI37_07150</name>
</gene>
<dbReference type="AlphaFoldDB" id="A0A371X5N6"/>
<evidence type="ECO:0000256" key="1">
    <source>
        <dbReference type="SAM" id="SignalP"/>
    </source>
</evidence>
<keyword evidence="3" id="KW-1185">Reference proteome</keyword>
<reference evidence="2 3" key="1">
    <citation type="submission" date="2018-08" db="EMBL/GenBank/DDBJ databases">
        <title>Fulvimarina sp. 85, whole genome shotgun sequence.</title>
        <authorList>
            <person name="Tuo L."/>
        </authorList>
    </citation>
    <scope>NUCLEOTIDE SEQUENCE [LARGE SCALE GENOMIC DNA]</scope>
    <source>
        <strain evidence="2 3">85</strain>
    </source>
</reference>
<evidence type="ECO:0000313" key="2">
    <source>
        <dbReference type="EMBL" id="RFC64527.1"/>
    </source>
</evidence>
<dbReference type="PROSITE" id="PS51257">
    <property type="entry name" value="PROKAR_LIPOPROTEIN"/>
    <property type="match status" value="1"/>
</dbReference>
<dbReference type="Proteomes" id="UP000264310">
    <property type="component" value="Unassembled WGS sequence"/>
</dbReference>
<organism evidence="2 3">
    <name type="scientific">Fulvimarina endophytica</name>
    <dbReference type="NCBI Taxonomy" id="2293836"/>
    <lineage>
        <taxon>Bacteria</taxon>
        <taxon>Pseudomonadati</taxon>
        <taxon>Pseudomonadota</taxon>
        <taxon>Alphaproteobacteria</taxon>
        <taxon>Hyphomicrobiales</taxon>
        <taxon>Aurantimonadaceae</taxon>
        <taxon>Fulvimarina</taxon>
    </lineage>
</organism>
<feature type="signal peptide" evidence="1">
    <location>
        <begin position="1"/>
        <end position="24"/>
    </location>
</feature>
<name>A0A371X5N6_9HYPH</name>
<accession>A0A371X5N6</accession>
<dbReference type="EMBL" id="QURL01000003">
    <property type="protein sequence ID" value="RFC64527.1"/>
    <property type="molecule type" value="Genomic_DNA"/>
</dbReference>
<comment type="caution">
    <text evidence="2">The sequence shown here is derived from an EMBL/GenBank/DDBJ whole genome shotgun (WGS) entry which is preliminary data.</text>
</comment>
<dbReference type="RefSeq" id="WP_116682944.1">
    <property type="nucleotide sequence ID" value="NZ_QURL01000003.1"/>
</dbReference>
<proteinExistence type="predicted"/>
<dbReference type="OrthoDB" id="7735097at2"/>
<evidence type="ECO:0000313" key="3">
    <source>
        <dbReference type="Proteomes" id="UP000264310"/>
    </source>
</evidence>
<sequence length="333" mass="35704">MIADRLFKLAAAACLSLLSGCTLADISPEAIAYAPQGAPNWLEPYLGDADGQISPVVLGRARALHQAKLASGAVRNACYFAMDATRPSLLANGERARRFYMICEDRRLFRAMSSGYGSGRDLPGIADFSNDQQCARNFGNAENSSLTTGGAYTTAEIRDGFKGYHRTASGEDLAFVRSFVQFEGEGATANARPRAIGGHQATLIRAQCRRASPGDPHADADGFVAFGKLVDYSAGRSNGCTSWSAADDEIIVSTVRNDPATVYIYPEAGDIEAVSRAVSAGRSPADAGTYWNSQCLAAIGKPRFWSAESLEPLIRRYEASRPQRSVRPLPICE</sequence>
<feature type="chain" id="PRO_5016928472" evidence="1">
    <location>
        <begin position="25"/>
        <end position="333"/>
    </location>
</feature>
<protein>
    <submittedName>
        <fullName evidence="2">Uncharacterized protein</fullName>
    </submittedName>
</protein>